<accession>A0A7S0REI6</accession>
<dbReference type="AlphaFoldDB" id="A0A7S0REI6"/>
<organism evidence="2">
    <name type="scientific">Chlamydomonas leiostraca</name>
    <dbReference type="NCBI Taxonomy" id="1034604"/>
    <lineage>
        <taxon>Eukaryota</taxon>
        <taxon>Viridiplantae</taxon>
        <taxon>Chlorophyta</taxon>
        <taxon>core chlorophytes</taxon>
        <taxon>Chlorophyceae</taxon>
        <taxon>CS clade</taxon>
        <taxon>Chlamydomonadales</taxon>
        <taxon>Chlamydomonadaceae</taxon>
        <taxon>Chlamydomonas</taxon>
    </lineage>
</organism>
<keyword evidence="1" id="KW-1133">Transmembrane helix</keyword>
<keyword evidence="1" id="KW-0812">Transmembrane</keyword>
<evidence type="ECO:0000313" key="2">
    <source>
        <dbReference type="EMBL" id="CAD8674924.1"/>
    </source>
</evidence>
<feature type="transmembrane region" description="Helical" evidence="1">
    <location>
        <begin position="221"/>
        <end position="240"/>
    </location>
</feature>
<evidence type="ECO:0000256" key="1">
    <source>
        <dbReference type="SAM" id="Phobius"/>
    </source>
</evidence>
<gene>
    <name evidence="2" type="ORF">CLEI1391_LOCUS6621</name>
</gene>
<reference evidence="2" key="1">
    <citation type="submission" date="2021-01" db="EMBL/GenBank/DDBJ databases">
        <authorList>
            <person name="Corre E."/>
            <person name="Pelletier E."/>
            <person name="Niang G."/>
            <person name="Scheremetjew M."/>
            <person name="Finn R."/>
            <person name="Kale V."/>
            <person name="Holt S."/>
            <person name="Cochrane G."/>
            <person name="Meng A."/>
            <person name="Brown T."/>
            <person name="Cohen L."/>
        </authorList>
    </citation>
    <scope>NUCLEOTIDE SEQUENCE</scope>
    <source>
        <strain evidence="2">SAG 11-49</strain>
    </source>
</reference>
<dbReference type="EMBL" id="HBFB01011692">
    <property type="protein sequence ID" value="CAD8674924.1"/>
    <property type="molecule type" value="Transcribed_RNA"/>
</dbReference>
<sequence>MQSIQHCKAMPLGRRAVSSVSARTSGISLCKPITGRASRQQRLVVSASSKGAAALVEGKRVYESGDRLAAMKVYEGALALADLTPEQRRSVLYGMVAVHASFGDVELAQMALRDAVAAGVDWEEALKDPSLPQIQSSPQIIIQLSRFNKQLQRTMDNRAEERAAAVKAAARAQRSAGGSTSRVPASISDADLSRLLGGSADDKSGEGPAIDTSPAAIAKRVTIVVIAGIILGVGLFYAGLEYMFPKI</sequence>
<keyword evidence="1" id="KW-0472">Membrane</keyword>
<proteinExistence type="predicted"/>
<name>A0A7S0REI6_9CHLO</name>
<protein>
    <submittedName>
        <fullName evidence="2">Uncharacterized protein</fullName>
    </submittedName>
</protein>